<name>A0A0A9AKY8_ARUDO</name>
<protein>
    <submittedName>
        <fullName evidence="1">Uncharacterized protein</fullName>
    </submittedName>
</protein>
<sequence length="41" mass="4473">MGSATHPIFPFYYPPTYHPKQEAHVCISAHSQGSFGALSIP</sequence>
<reference evidence="1" key="1">
    <citation type="submission" date="2014-09" db="EMBL/GenBank/DDBJ databases">
        <authorList>
            <person name="Magalhaes I.L.F."/>
            <person name="Oliveira U."/>
            <person name="Santos F.R."/>
            <person name="Vidigal T.H.D.A."/>
            <person name="Brescovit A.D."/>
            <person name="Santos A.J."/>
        </authorList>
    </citation>
    <scope>NUCLEOTIDE SEQUENCE</scope>
    <source>
        <tissue evidence="1">Shoot tissue taken approximately 20 cm above the soil surface</tissue>
    </source>
</reference>
<proteinExistence type="predicted"/>
<accession>A0A0A9AKY8</accession>
<dbReference type="EMBL" id="GBRH01247372">
    <property type="protein sequence ID" value="JAD50523.1"/>
    <property type="molecule type" value="Transcribed_RNA"/>
</dbReference>
<evidence type="ECO:0000313" key="1">
    <source>
        <dbReference type="EMBL" id="JAD50523.1"/>
    </source>
</evidence>
<dbReference type="AlphaFoldDB" id="A0A0A9AKY8"/>
<organism evidence="1">
    <name type="scientific">Arundo donax</name>
    <name type="common">Giant reed</name>
    <name type="synonym">Donax arundinaceus</name>
    <dbReference type="NCBI Taxonomy" id="35708"/>
    <lineage>
        <taxon>Eukaryota</taxon>
        <taxon>Viridiplantae</taxon>
        <taxon>Streptophyta</taxon>
        <taxon>Embryophyta</taxon>
        <taxon>Tracheophyta</taxon>
        <taxon>Spermatophyta</taxon>
        <taxon>Magnoliopsida</taxon>
        <taxon>Liliopsida</taxon>
        <taxon>Poales</taxon>
        <taxon>Poaceae</taxon>
        <taxon>PACMAD clade</taxon>
        <taxon>Arundinoideae</taxon>
        <taxon>Arundineae</taxon>
        <taxon>Arundo</taxon>
    </lineage>
</organism>
<reference evidence="1" key="2">
    <citation type="journal article" date="2015" name="Data Brief">
        <title>Shoot transcriptome of the giant reed, Arundo donax.</title>
        <authorList>
            <person name="Barrero R.A."/>
            <person name="Guerrero F.D."/>
            <person name="Moolhuijzen P."/>
            <person name="Goolsby J.A."/>
            <person name="Tidwell J."/>
            <person name="Bellgard S.E."/>
            <person name="Bellgard M.I."/>
        </authorList>
    </citation>
    <scope>NUCLEOTIDE SEQUENCE</scope>
    <source>
        <tissue evidence="1">Shoot tissue taken approximately 20 cm above the soil surface</tissue>
    </source>
</reference>